<dbReference type="SUPFAM" id="SSF56003">
    <property type="entry name" value="Molybdenum cofactor-binding domain"/>
    <property type="match status" value="1"/>
</dbReference>
<dbReference type="Gene3D" id="3.30.365.10">
    <property type="entry name" value="Aldehyde oxidase/xanthine dehydrogenase, molybdopterin binding domain"/>
    <property type="match status" value="4"/>
</dbReference>
<dbReference type="EMBL" id="JOKJ01000002">
    <property type="protein sequence ID" value="KEQ10634.1"/>
    <property type="molecule type" value="Genomic_DNA"/>
</dbReference>
<keyword evidence="4" id="KW-1185">Reference proteome</keyword>
<dbReference type="Gene3D" id="3.90.1170.50">
    <property type="entry name" value="Aldehyde oxidase/xanthine dehydrogenase, a/b hammerhead"/>
    <property type="match status" value="1"/>
</dbReference>
<organism evidence="3 4">
    <name type="scientific">Pseudorhizobium pelagicum</name>
    <dbReference type="NCBI Taxonomy" id="1509405"/>
    <lineage>
        <taxon>Bacteria</taxon>
        <taxon>Pseudomonadati</taxon>
        <taxon>Pseudomonadota</taxon>
        <taxon>Alphaproteobacteria</taxon>
        <taxon>Hyphomicrobiales</taxon>
        <taxon>Rhizobiaceae</taxon>
        <taxon>Rhizobium/Agrobacterium group</taxon>
        <taxon>Pseudorhizobium</taxon>
    </lineage>
</organism>
<sequence length="748" mass="78846">MSLDAPSTNARYGSNAGQPLTRRDGVLKVTGRATYAADNHPDGMLYAVTAVSRIARGRVTSLDVEATKAHPGVVEVMTPASRPPLAHDPDEKMPPFGFRIEVLQDSTVRYANQPIALVIAETLEAATEGAALLNPQYDADEPRTGIDDGLRFDPPAVGVGGPPKAAFGDVEAGLAKAAQVLERDYVTPAQYHNAMEPHAVVAEWDGDHVMLDMPNQALAMSCASYATYFGIPPENVTIRSPFLGGGFGSKAIINGPQILAILAARALKRPVKLVLSRAQMYGPVGHRGGTWQKLRIGLNNDGQLTALHHKSISATSSFDDFLEPAANASTHLYASPALLSEHEGIRLDTGTPGPMRAPGEASGSAALEVAIDEAADACGMDPLDFRLHNYAETEPGSGRPFSSKALRECYAEGAKRFGWAGRPLASRQMRDKNGFLVGWGMGTALFPCPHFPAEARATLRADGTALVETAGADMGQGAWTALAQIAAEALGLDPEQVELHSGISTLPDGGIAGGSGHTASAGLALNNAGKDAIAQLSELATNDPASPLFGAGNIGVEARAGRLYRRDDETRSESYAEILARAGRREIVGTAKASRDPAAAEAHAMFSHGAVFAEVKVDPDLGQIRVTRLVGAFAAGRIINPRLVESQYFGGMIWGVSFALHEEAIIDHRTGRIMNADLAEYHVPINADIPSLEAILIPENDPFVNAIGVKGVGEIGITGTVGAIANAIWHATGVRVRKFPVRLEDIIG</sequence>
<evidence type="ECO:0000313" key="3">
    <source>
        <dbReference type="EMBL" id="KEQ10634.1"/>
    </source>
</evidence>
<dbReference type="InterPro" id="IPR016208">
    <property type="entry name" value="Ald_Oxase/xanthine_DH-like"/>
</dbReference>
<dbReference type="Proteomes" id="UP000052167">
    <property type="component" value="Unassembled WGS sequence"/>
</dbReference>
<gene>
    <name evidence="3" type="ORF">GV68_10260</name>
</gene>
<comment type="caution">
    <text evidence="3">The sequence shown here is derived from an EMBL/GenBank/DDBJ whole genome shotgun (WGS) entry which is preliminary data.</text>
</comment>
<evidence type="ECO:0000313" key="4">
    <source>
        <dbReference type="Proteomes" id="UP000052167"/>
    </source>
</evidence>
<dbReference type="RefSeq" id="WP_037162428.1">
    <property type="nucleotide sequence ID" value="NZ_CAJXID010000018.1"/>
</dbReference>
<feature type="domain" description="Aldehyde oxidase/xanthine dehydrogenase a/b hammerhead" evidence="2">
    <location>
        <begin position="30"/>
        <end position="141"/>
    </location>
</feature>
<dbReference type="PANTHER" id="PTHR11908">
    <property type="entry name" value="XANTHINE DEHYDROGENASE"/>
    <property type="match status" value="1"/>
</dbReference>
<evidence type="ECO:0000256" key="1">
    <source>
        <dbReference type="SAM" id="MobiDB-lite"/>
    </source>
</evidence>
<dbReference type="AlphaFoldDB" id="A0A922TAT3"/>
<dbReference type="Pfam" id="PF01315">
    <property type="entry name" value="Ald_Xan_dh_C"/>
    <property type="match status" value="1"/>
</dbReference>
<dbReference type="SMART" id="SM01008">
    <property type="entry name" value="Ald_Xan_dh_C"/>
    <property type="match status" value="1"/>
</dbReference>
<name>A0A922TAT3_9HYPH</name>
<protein>
    <submittedName>
        <fullName evidence="3">Dehydrogenase</fullName>
    </submittedName>
</protein>
<dbReference type="GO" id="GO:0016491">
    <property type="term" value="F:oxidoreductase activity"/>
    <property type="evidence" value="ECO:0007669"/>
    <property type="project" value="InterPro"/>
</dbReference>
<proteinExistence type="predicted"/>
<reference evidence="3 4" key="1">
    <citation type="submission" date="2014-06" db="EMBL/GenBank/DDBJ databases">
        <title>Rhizobium pelagicum/R2-400B4.</title>
        <authorList>
            <person name="Kimes N.E."/>
            <person name="Lopez-Perez M."/>
        </authorList>
    </citation>
    <scope>NUCLEOTIDE SEQUENCE [LARGE SCALE GENOMIC DNA]</scope>
    <source>
        <strain evidence="3 4">R2-400B4</strain>
    </source>
</reference>
<feature type="compositionally biased region" description="Polar residues" evidence="1">
    <location>
        <begin position="1"/>
        <end position="18"/>
    </location>
</feature>
<dbReference type="Pfam" id="PF20256">
    <property type="entry name" value="MoCoBD_2"/>
    <property type="match status" value="1"/>
</dbReference>
<dbReference type="OrthoDB" id="8428274at2"/>
<dbReference type="InterPro" id="IPR036856">
    <property type="entry name" value="Ald_Oxase/Xan_DH_a/b_sf"/>
</dbReference>
<dbReference type="InterPro" id="IPR000674">
    <property type="entry name" value="Ald_Oxase/Xan_DH_a/b"/>
</dbReference>
<dbReference type="GO" id="GO:0005506">
    <property type="term" value="F:iron ion binding"/>
    <property type="evidence" value="ECO:0007669"/>
    <property type="project" value="InterPro"/>
</dbReference>
<dbReference type="InterPro" id="IPR046867">
    <property type="entry name" value="AldOxase/xan_DH_MoCoBD2"/>
</dbReference>
<dbReference type="PANTHER" id="PTHR11908:SF153">
    <property type="entry name" value="DEHYDROGENASE"/>
    <property type="match status" value="1"/>
</dbReference>
<dbReference type="InterPro" id="IPR008274">
    <property type="entry name" value="AldOxase/xan_DH_MoCoBD1"/>
</dbReference>
<dbReference type="Pfam" id="PF02738">
    <property type="entry name" value="MoCoBD_1"/>
    <property type="match status" value="1"/>
</dbReference>
<dbReference type="SUPFAM" id="SSF54665">
    <property type="entry name" value="CO dehydrogenase molybdoprotein N-domain-like"/>
    <property type="match status" value="1"/>
</dbReference>
<dbReference type="InterPro" id="IPR037165">
    <property type="entry name" value="AldOxase/xan_DH_Mopterin-bd_sf"/>
</dbReference>
<evidence type="ECO:0000259" key="2">
    <source>
        <dbReference type="SMART" id="SM01008"/>
    </source>
</evidence>
<accession>A0A922TAT3</accession>
<feature type="region of interest" description="Disordered" evidence="1">
    <location>
        <begin position="1"/>
        <end position="23"/>
    </location>
</feature>